<organism evidence="9">
    <name type="scientific">Leptocylindrus danicus</name>
    <dbReference type="NCBI Taxonomy" id="163516"/>
    <lineage>
        <taxon>Eukaryota</taxon>
        <taxon>Sar</taxon>
        <taxon>Stramenopiles</taxon>
        <taxon>Ochrophyta</taxon>
        <taxon>Bacillariophyta</taxon>
        <taxon>Coscinodiscophyceae</taxon>
        <taxon>Chaetocerotophycidae</taxon>
        <taxon>Leptocylindrales</taxon>
        <taxon>Leptocylindraceae</taxon>
        <taxon>Leptocylindrus</taxon>
    </lineage>
</organism>
<feature type="compositionally biased region" description="Low complexity" evidence="7">
    <location>
        <begin position="43"/>
        <end position="56"/>
    </location>
</feature>
<protein>
    <recommendedName>
        <fullName evidence="8">CWF21 domain-containing protein</fullName>
    </recommendedName>
</protein>
<keyword evidence="5" id="KW-0508">mRNA splicing</keyword>
<feature type="compositionally biased region" description="Polar residues" evidence="7">
    <location>
        <begin position="13"/>
        <end position="24"/>
    </location>
</feature>
<evidence type="ECO:0000256" key="6">
    <source>
        <dbReference type="ARBA" id="ARBA00023242"/>
    </source>
</evidence>
<dbReference type="InterPro" id="IPR051372">
    <property type="entry name" value="CWC21"/>
</dbReference>
<dbReference type="GO" id="GO:0005681">
    <property type="term" value="C:spliceosomal complex"/>
    <property type="evidence" value="ECO:0007669"/>
    <property type="project" value="UniProtKB-KW"/>
</dbReference>
<feature type="domain" description="CWF21" evidence="8">
    <location>
        <begin position="64"/>
        <end position="111"/>
    </location>
</feature>
<dbReference type="GO" id="GO:0008380">
    <property type="term" value="P:RNA splicing"/>
    <property type="evidence" value="ECO:0007669"/>
    <property type="project" value="UniProtKB-KW"/>
</dbReference>
<evidence type="ECO:0000256" key="4">
    <source>
        <dbReference type="ARBA" id="ARBA00022728"/>
    </source>
</evidence>
<feature type="compositionally biased region" description="Basic and acidic residues" evidence="7">
    <location>
        <begin position="148"/>
        <end position="166"/>
    </location>
</feature>
<feature type="compositionally biased region" description="Basic and acidic residues" evidence="7">
    <location>
        <begin position="208"/>
        <end position="225"/>
    </location>
</feature>
<evidence type="ECO:0000313" key="9">
    <source>
        <dbReference type="EMBL" id="CAD9614623.1"/>
    </source>
</evidence>
<dbReference type="PANTHER" id="PTHR36562:SF5">
    <property type="entry name" value="SERINE_ARGININE REPETITIVE MATRIX 2"/>
    <property type="match status" value="1"/>
</dbReference>
<sequence length="268" mass="30682">MYNGIGLTTVRGTATSGHVQSNRSYVRPSQERWTTRQRQNHQTSTSNTTTTSLSATRRPNAKLLEHQRRRELENKVLEYRLSLENRRGELTLKQKEVEERVKDRRAFLEKEYRDYMYQVSVSVVNNVKSLENGTVDDDGDGAACAPAEETKKSEAAEFKNDKDHHRAIIPAPAPAPAPRGGPTNNYRDRRIPGRRNDYYHSSRNRSQQRAERRQARNTTDTHAKAAIKDTENARLRGAFGIDDRTFVSGQAFDRDLAKLVVLFCTHIR</sequence>
<dbReference type="AlphaFoldDB" id="A0A7S2LS03"/>
<reference evidence="9" key="1">
    <citation type="submission" date="2021-01" db="EMBL/GenBank/DDBJ databases">
        <authorList>
            <person name="Corre E."/>
            <person name="Pelletier E."/>
            <person name="Niang G."/>
            <person name="Scheremetjew M."/>
            <person name="Finn R."/>
            <person name="Kale V."/>
            <person name="Holt S."/>
            <person name="Cochrane G."/>
            <person name="Meng A."/>
            <person name="Brown T."/>
            <person name="Cohen L."/>
        </authorList>
    </citation>
    <scope>NUCLEOTIDE SEQUENCE</scope>
    <source>
        <strain evidence="9">B650</strain>
    </source>
</reference>
<name>A0A7S2LS03_9STRA</name>
<evidence type="ECO:0000256" key="1">
    <source>
        <dbReference type="ARBA" id="ARBA00004123"/>
    </source>
</evidence>
<feature type="compositionally biased region" description="Basic and acidic residues" evidence="7">
    <location>
        <begin position="186"/>
        <end position="200"/>
    </location>
</feature>
<comment type="similarity">
    <text evidence="2">Belongs to the CWC21 family.</text>
</comment>
<dbReference type="PANTHER" id="PTHR36562">
    <property type="entry name" value="SERINE/ARGININE REPETITIVE MATRIX 2"/>
    <property type="match status" value="1"/>
</dbReference>
<evidence type="ECO:0000259" key="8">
    <source>
        <dbReference type="Pfam" id="PF08312"/>
    </source>
</evidence>
<dbReference type="InterPro" id="IPR013170">
    <property type="entry name" value="mRNA_splic_Cwf21_dom"/>
</dbReference>
<keyword evidence="6" id="KW-0539">Nucleus</keyword>
<feature type="region of interest" description="Disordered" evidence="7">
    <location>
        <begin position="134"/>
        <end position="225"/>
    </location>
</feature>
<feature type="region of interest" description="Disordered" evidence="7">
    <location>
        <begin position="13"/>
        <end position="59"/>
    </location>
</feature>
<gene>
    <name evidence="9" type="ORF">LDAN0321_LOCUS21172</name>
</gene>
<accession>A0A7S2LS03</accession>
<dbReference type="EMBL" id="HBGY01033714">
    <property type="protein sequence ID" value="CAD9614623.1"/>
    <property type="molecule type" value="Transcribed_RNA"/>
</dbReference>
<dbReference type="Pfam" id="PF08312">
    <property type="entry name" value="cwf21"/>
    <property type="match status" value="1"/>
</dbReference>
<comment type="subcellular location">
    <subcellularLocation>
        <location evidence="1">Nucleus</location>
    </subcellularLocation>
</comment>
<evidence type="ECO:0000256" key="7">
    <source>
        <dbReference type="SAM" id="MobiDB-lite"/>
    </source>
</evidence>
<dbReference type="CDD" id="cd21372">
    <property type="entry name" value="cwf21_CWC21-like"/>
    <property type="match status" value="1"/>
</dbReference>
<proteinExistence type="inferred from homology"/>
<dbReference type="GO" id="GO:0006397">
    <property type="term" value="P:mRNA processing"/>
    <property type="evidence" value="ECO:0007669"/>
    <property type="project" value="UniProtKB-KW"/>
</dbReference>
<evidence type="ECO:0000256" key="3">
    <source>
        <dbReference type="ARBA" id="ARBA00022664"/>
    </source>
</evidence>
<keyword evidence="4" id="KW-0747">Spliceosome</keyword>
<evidence type="ECO:0000256" key="2">
    <source>
        <dbReference type="ARBA" id="ARBA00005954"/>
    </source>
</evidence>
<evidence type="ECO:0000256" key="5">
    <source>
        <dbReference type="ARBA" id="ARBA00023187"/>
    </source>
</evidence>
<keyword evidence="3" id="KW-0507">mRNA processing</keyword>